<evidence type="ECO:0000313" key="8">
    <source>
        <dbReference type="EMBL" id="PFX21046.1"/>
    </source>
</evidence>
<dbReference type="OrthoDB" id="26719at2759"/>
<dbReference type="Gene3D" id="2.60.120.200">
    <property type="match status" value="2"/>
</dbReference>
<dbReference type="AlphaFoldDB" id="A0A2B4RV46"/>
<gene>
    <name evidence="8" type="primary">CNTNAP1</name>
    <name evidence="8" type="ORF">AWC38_SpisGene14460</name>
</gene>
<feature type="transmembrane region" description="Helical" evidence="4">
    <location>
        <begin position="799"/>
        <end position="820"/>
    </location>
</feature>
<keyword evidence="5" id="KW-0732">Signal</keyword>
<dbReference type="EMBL" id="LSMT01000293">
    <property type="protein sequence ID" value="PFX21046.1"/>
    <property type="molecule type" value="Genomic_DNA"/>
</dbReference>
<comment type="caution">
    <text evidence="2">Lacks conserved residue(s) required for the propagation of feature annotation.</text>
</comment>
<organism evidence="8 9">
    <name type="scientific">Stylophora pistillata</name>
    <name type="common">Smooth cauliflower coral</name>
    <dbReference type="NCBI Taxonomy" id="50429"/>
    <lineage>
        <taxon>Eukaryota</taxon>
        <taxon>Metazoa</taxon>
        <taxon>Cnidaria</taxon>
        <taxon>Anthozoa</taxon>
        <taxon>Hexacorallia</taxon>
        <taxon>Scleractinia</taxon>
        <taxon>Astrocoeniina</taxon>
        <taxon>Pocilloporidae</taxon>
        <taxon>Stylophora</taxon>
    </lineage>
</organism>
<keyword evidence="4" id="KW-1133">Transmembrane helix</keyword>
<dbReference type="Pfam" id="PF02210">
    <property type="entry name" value="Laminin_G_2"/>
    <property type="match status" value="1"/>
</dbReference>
<dbReference type="PROSITE" id="PS50025">
    <property type="entry name" value="LAM_G_DOMAIN"/>
    <property type="match status" value="2"/>
</dbReference>
<dbReference type="SUPFAM" id="SSF49899">
    <property type="entry name" value="Concanavalin A-like lectins/glucanases"/>
    <property type="match status" value="2"/>
</dbReference>
<accession>A0A2B4RV46</accession>
<feature type="domain" description="Laminin G" evidence="6">
    <location>
        <begin position="217"/>
        <end position="383"/>
    </location>
</feature>
<evidence type="ECO:0000256" key="3">
    <source>
        <dbReference type="SAM" id="MobiDB-lite"/>
    </source>
</evidence>
<dbReference type="InterPro" id="IPR000742">
    <property type="entry name" value="EGF"/>
</dbReference>
<proteinExistence type="predicted"/>
<evidence type="ECO:0000256" key="4">
    <source>
        <dbReference type="SAM" id="Phobius"/>
    </source>
</evidence>
<dbReference type="SMART" id="SM00282">
    <property type="entry name" value="LamG"/>
    <property type="match status" value="2"/>
</dbReference>
<dbReference type="Gene3D" id="2.10.25.10">
    <property type="entry name" value="Laminin"/>
    <property type="match status" value="1"/>
</dbReference>
<dbReference type="InterPro" id="IPR001791">
    <property type="entry name" value="Laminin_G"/>
</dbReference>
<comment type="caution">
    <text evidence="8">The sequence shown here is derived from an EMBL/GenBank/DDBJ whole genome shotgun (WGS) entry which is preliminary data.</text>
</comment>
<keyword evidence="9" id="KW-1185">Reference proteome</keyword>
<feature type="region of interest" description="Disordered" evidence="3">
    <location>
        <begin position="654"/>
        <end position="692"/>
    </location>
</feature>
<keyword evidence="2" id="KW-0245">EGF-like domain</keyword>
<dbReference type="Proteomes" id="UP000225706">
    <property type="component" value="Unassembled WGS sequence"/>
</dbReference>
<feature type="compositionally biased region" description="Basic and acidic residues" evidence="3">
    <location>
        <begin position="677"/>
        <end position="692"/>
    </location>
</feature>
<evidence type="ECO:0000259" key="7">
    <source>
        <dbReference type="PROSITE" id="PS50026"/>
    </source>
</evidence>
<dbReference type="InterPro" id="IPR050372">
    <property type="entry name" value="Neurexin-related_CASP"/>
</dbReference>
<dbReference type="Pfam" id="PF00054">
    <property type="entry name" value="Laminin_G_1"/>
    <property type="match status" value="1"/>
</dbReference>
<evidence type="ECO:0000313" key="9">
    <source>
        <dbReference type="Proteomes" id="UP000225706"/>
    </source>
</evidence>
<feature type="domain" description="Laminin G" evidence="6">
    <location>
        <begin position="25"/>
        <end position="211"/>
    </location>
</feature>
<evidence type="ECO:0000256" key="5">
    <source>
        <dbReference type="SAM" id="SignalP"/>
    </source>
</evidence>
<dbReference type="PANTHER" id="PTHR15036:SF49">
    <property type="entry name" value="AXOTACTIN"/>
    <property type="match status" value="1"/>
</dbReference>
<name>A0A2B4RV46_STYPI</name>
<keyword evidence="4" id="KW-0812">Transmembrane</keyword>
<protein>
    <submittedName>
        <fullName evidence="8">Contactin-associated protein 1</fullName>
    </submittedName>
</protein>
<dbReference type="Pfam" id="PF00008">
    <property type="entry name" value="EGF"/>
    <property type="match status" value="1"/>
</dbReference>
<keyword evidence="1" id="KW-1015">Disulfide bond</keyword>
<evidence type="ECO:0000256" key="1">
    <source>
        <dbReference type="ARBA" id="ARBA00023157"/>
    </source>
</evidence>
<sequence length="893" mass="100657">MAMLRAAITVLSLVQFLSLKTSLGSREIRFDGDDFVSFNLTHRRRLHTLREHELRFEFKTIHPSGMLVYIGSELEKRDFLMVDLVCGKLRITVNMGDGIPTPNGHLVLEENLADGRWHIIRLRLMDKELKINYGEEIHRLVLKSKYTFNVEGFLYVGGIPQHTWNVLTDYKPSSNLRGCLRYVNFDRKQVLPSPTKVRTKYRVYGSPGNNCPREQFETVSFQSPDSYLFMPSPGKDVFNVQMQFRTYIANSVLAHKFDSTVRVNVLLRDGRVVLDVLVVGVSHLPQLIQGESLNDGEWHFLSVIVNNTDVKLKLDKLAELRHENPLLKNVTKCKKKVFIGRTYDNDRPNFVGCIHDLRVDDEKVKLRPVLWSRYAFRKVYNRCNVSSRCFPNPCRHGGECSDLPSGDFSCDCQKTFHRGRFCETPIYLRTCQEYKDLGLTDDADCKVDPDDEGPIEALDVLCNMRDQEEAVTLIYHSRVGPQPVLSPKSSDFSLYFHPLKYSDLNGIKALIAQSERCRQLVSFNCFNSKLLQSPVGPAVVSWSGGGDLELVSDYWPGAPAGSMRCACGVNRTCSDPGLACNCDIGDEKWREDKGYVTDRAKLPVTYLQFSESAARSNFTVGPLECFGTLKNGRELSLQAQRDASRFLYSLCRPVNPTSPEPHPSSTSISTWEVQEETTSHPHAELSTKGERTGEVITSKPTMAHAAITTVYRISSPITFHETTQTVSDVNLHEVRESETTASAAMSPTIERPVLVSSESFGSALPPSNSSHCCSDGTVSFDQDASTGERTAVGISWQIMVAWVLMIVVFVMFVLGIFIFMKRANRRMLPRCGFWGVSKQKKQQSLAQEEHGFPEVRLRSRSGELKLSEVRRSIDAGSYNVRTGIVAYGEPFYS</sequence>
<feature type="signal peptide" evidence="5">
    <location>
        <begin position="1"/>
        <end position="24"/>
    </location>
</feature>
<feature type="domain" description="EGF-like" evidence="7">
    <location>
        <begin position="385"/>
        <end position="423"/>
    </location>
</feature>
<dbReference type="CDD" id="cd00110">
    <property type="entry name" value="LamG"/>
    <property type="match status" value="2"/>
</dbReference>
<dbReference type="PANTHER" id="PTHR15036">
    <property type="entry name" value="PIKACHURIN-LIKE PROTEIN"/>
    <property type="match status" value="1"/>
</dbReference>
<evidence type="ECO:0000259" key="6">
    <source>
        <dbReference type="PROSITE" id="PS50025"/>
    </source>
</evidence>
<feature type="chain" id="PRO_5012541255" evidence="5">
    <location>
        <begin position="25"/>
        <end position="893"/>
    </location>
</feature>
<dbReference type="PROSITE" id="PS50026">
    <property type="entry name" value="EGF_3"/>
    <property type="match status" value="1"/>
</dbReference>
<reference evidence="9" key="1">
    <citation type="journal article" date="2017" name="bioRxiv">
        <title>Comparative analysis of the genomes of Stylophora pistillata and Acropora digitifera provides evidence for extensive differences between species of corals.</title>
        <authorList>
            <person name="Voolstra C.R."/>
            <person name="Li Y."/>
            <person name="Liew Y.J."/>
            <person name="Baumgarten S."/>
            <person name="Zoccola D."/>
            <person name="Flot J.-F."/>
            <person name="Tambutte S."/>
            <person name="Allemand D."/>
            <person name="Aranda M."/>
        </authorList>
    </citation>
    <scope>NUCLEOTIDE SEQUENCE [LARGE SCALE GENOMIC DNA]</scope>
</reference>
<keyword evidence="4" id="KW-0472">Membrane</keyword>
<dbReference type="GO" id="GO:0016020">
    <property type="term" value="C:membrane"/>
    <property type="evidence" value="ECO:0007669"/>
    <property type="project" value="UniProtKB-SubCell"/>
</dbReference>
<dbReference type="CDD" id="cd00054">
    <property type="entry name" value="EGF_CA"/>
    <property type="match status" value="1"/>
</dbReference>
<evidence type="ECO:0000256" key="2">
    <source>
        <dbReference type="PROSITE-ProRule" id="PRU00076"/>
    </source>
</evidence>
<dbReference type="InterPro" id="IPR013320">
    <property type="entry name" value="ConA-like_dom_sf"/>
</dbReference>
<dbReference type="Gene3D" id="2.60.120.1000">
    <property type="match status" value="1"/>
</dbReference>
<dbReference type="SUPFAM" id="SSF57196">
    <property type="entry name" value="EGF/Laminin"/>
    <property type="match status" value="1"/>
</dbReference>